<keyword evidence="7" id="KW-0346">Stress response</keyword>
<sequence length="70" mass="8007">MPKKIRELKSMLLKVGFTSESAKGSHSKWSHPRLLRKIVISGKDGSDAKKYLEKQINEALEELRKLNAEE</sequence>
<evidence type="ECO:0000256" key="1">
    <source>
        <dbReference type="ARBA" id="ARBA00006620"/>
    </source>
</evidence>
<evidence type="ECO:0000313" key="8">
    <source>
        <dbReference type="EMBL" id="MBD2186938.1"/>
    </source>
</evidence>
<keyword evidence="5" id="KW-0378">Hydrolase</keyword>
<keyword evidence="6" id="KW-0694">RNA-binding</keyword>
<dbReference type="Gene3D" id="3.30.920.30">
    <property type="entry name" value="Hypothetical protein"/>
    <property type="match status" value="1"/>
</dbReference>
<organism evidence="8 9">
    <name type="scientific">Pseudanabaena mucicola FACHB-723</name>
    <dbReference type="NCBI Taxonomy" id="2692860"/>
    <lineage>
        <taxon>Bacteria</taxon>
        <taxon>Bacillati</taxon>
        <taxon>Cyanobacteriota</taxon>
        <taxon>Cyanophyceae</taxon>
        <taxon>Pseudanabaenales</taxon>
        <taxon>Pseudanabaenaceae</taxon>
        <taxon>Pseudanabaena</taxon>
    </lineage>
</organism>
<dbReference type="Proteomes" id="UP000642094">
    <property type="component" value="Unassembled WGS sequence"/>
</dbReference>
<keyword evidence="2" id="KW-1277">Toxin-antitoxin system</keyword>
<protein>
    <submittedName>
        <fullName evidence="8">Type II toxin-antitoxin system HicA family toxin</fullName>
    </submittedName>
</protein>
<evidence type="ECO:0000256" key="5">
    <source>
        <dbReference type="ARBA" id="ARBA00022801"/>
    </source>
</evidence>
<evidence type="ECO:0000313" key="9">
    <source>
        <dbReference type="Proteomes" id="UP000642094"/>
    </source>
</evidence>
<evidence type="ECO:0000256" key="7">
    <source>
        <dbReference type="ARBA" id="ARBA00023016"/>
    </source>
</evidence>
<name>A0ABR7ZSI7_9CYAN</name>
<proteinExistence type="inferred from homology"/>
<reference evidence="8 9" key="1">
    <citation type="journal article" date="2020" name="ISME J.">
        <title>Comparative genomics reveals insights into cyanobacterial evolution and habitat adaptation.</title>
        <authorList>
            <person name="Chen M.Y."/>
            <person name="Teng W.K."/>
            <person name="Zhao L."/>
            <person name="Hu C.X."/>
            <person name="Zhou Y.K."/>
            <person name="Han B.P."/>
            <person name="Song L.R."/>
            <person name="Shu W.S."/>
        </authorList>
    </citation>
    <scope>NUCLEOTIDE SEQUENCE [LARGE SCALE GENOMIC DNA]</scope>
    <source>
        <strain evidence="8 9">FACHB-723</strain>
    </source>
</reference>
<keyword evidence="4" id="KW-0255">Endonuclease</keyword>
<dbReference type="Pfam" id="PF07927">
    <property type="entry name" value="HicA_toxin"/>
    <property type="match status" value="1"/>
</dbReference>
<dbReference type="InterPro" id="IPR012933">
    <property type="entry name" value="HicA_mRNA_interferase"/>
</dbReference>
<dbReference type="InterPro" id="IPR038570">
    <property type="entry name" value="HicA_sf"/>
</dbReference>
<keyword evidence="3" id="KW-0540">Nuclease</keyword>
<evidence type="ECO:0000256" key="6">
    <source>
        <dbReference type="ARBA" id="ARBA00022884"/>
    </source>
</evidence>
<evidence type="ECO:0000256" key="3">
    <source>
        <dbReference type="ARBA" id="ARBA00022722"/>
    </source>
</evidence>
<gene>
    <name evidence="8" type="ORF">H6F41_02115</name>
</gene>
<evidence type="ECO:0000256" key="4">
    <source>
        <dbReference type="ARBA" id="ARBA00022759"/>
    </source>
</evidence>
<accession>A0ABR7ZSI7</accession>
<dbReference type="RefSeq" id="WP_190401823.1">
    <property type="nucleotide sequence ID" value="NZ_JACJQB010000002.1"/>
</dbReference>
<dbReference type="SUPFAM" id="SSF54786">
    <property type="entry name" value="YcfA/nrd intein domain"/>
    <property type="match status" value="1"/>
</dbReference>
<comment type="similarity">
    <text evidence="1">Belongs to the HicA mRNA interferase family.</text>
</comment>
<keyword evidence="9" id="KW-1185">Reference proteome</keyword>
<comment type="caution">
    <text evidence="8">The sequence shown here is derived from an EMBL/GenBank/DDBJ whole genome shotgun (WGS) entry which is preliminary data.</text>
</comment>
<dbReference type="EMBL" id="JACJQB010000002">
    <property type="protein sequence ID" value="MBD2186938.1"/>
    <property type="molecule type" value="Genomic_DNA"/>
</dbReference>
<evidence type="ECO:0000256" key="2">
    <source>
        <dbReference type="ARBA" id="ARBA00022649"/>
    </source>
</evidence>